<dbReference type="PANTHER" id="PTHR11695:SF294">
    <property type="entry name" value="RETICULON-4-INTERACTING PROTEIN 1, MITOCHONDRIAL"/>
    <property type="match status" value="1"/>
</dbReference>
<evidence type="ECO:0000256" key="1">
    <source>
        <dbReference type="ARBA" id="ARBA00023002"/>
    </source>
</evidence>
<dbReference type="Proteomes" id="UP000677244">
    <property type="component" value="Unassembled WGS sequence"/>
</dbReference>
<dbReference type="Pfam" id="PF13602">
    <property type="entry name" value="ADH_zinc_N_2"/>
    <property type="match status" value="1"/>
</dbReference>
<comment type="caution">
    <text evidence="3">The sequence shown here is derived from an EMBL/GenBank/DDBJ whole genome shotgun (WGS) entry which is preliminary data.</text>
</comment>
<keyword evidence="4" id="KW-1185">Reference proteome</keyword>
<dbReference type="InterPro" id="IPR002364">
    <property type="entry name" value="Quin_OxRdtase/zeta-crystal_CS"/>
</dbReference>
<dbReference type="CDD" id="cd05289">
    <property type="entry name" value="MDR_like_2"/>
    <property type="match status" value="1"/>
</dbReference>
<dbReference type="PANTHER" id="PTHR11695">
    <property type="entry name" value="ALCOHOL DEHYDROGENASE RELATED"/>
    <property type="match status" value="1"/>
</dbReference>
<feature type="domain" description="Enoyl reductase (ER)" evidence="2">
    <location>
        <begin position="18"/>
        <end position="314"/>
    </location>
</feature>
<dbReference type="Gene3D" id="3.90.180.10">
    <property type="entry name" value="Medium-chain alcohol dehydrogenases, catalytic domain"/>
    <property type="match status" value="1"/>
</dbReference>
<evidence type="ECO:0000313" key="4">
    <source>
        <dbReference type="Proteomes" id="UP000677244"/>
    </source>
</evidence>
<dbReference type="Pfam" id="PF08240">
    <property type="entry name" value="ADH_N"/>
    <property type="match status" value="1"/>
</dbReference>
<proteinExistence type="predicted"/>
<dbReference type="InterPro" id="IPR013154">
    <property type="entry name" value="ADH-like_N"/>
</dbReference>
<organism evidence="3 4">
    <name type="scientific">Niastella soli</name>
    <dbReference type="NCBI Taxonomy" id="2821487"/>
    <lineage>
        <taxon>Bacteria</taxon>
        <taxon>Pseudomonadati</taxon>
        <taxon>Bacteroidota</taxon>
        <taxon>Chitinophagia</taxon>
        <taxon>Chitinophagales</taxon>
        <taxon>Chitinophagaceae</taxon>
        <taxon>Niastella</taxon>
    </lineage>
</organism>
<evidence type="ECO:0000313" key="3">
    <source>
        <dbReference type="EMBL" id="MBO9204833.1"/>
    </source>
</evidence>
<dbReference type="SUPFAM" id="SSF50129">
    <property type="entry name" value="GroES-like"/>
    <property type="match status" value="1"/>
</dbReference>
<dbReference type="SMART" id="SM00829">
    <property type="entry name" value="PKS_ER"/>
    <property type="match status" value="1"/>
</dbReference>
<dbReference type="InterPro" id="IPR011032">
    <property type="entry name" value="GroES-like_sf"/>
</dbReference>
<gene>
    <name evidence="3" type="ORF">J7I42_31375</name>
</gene>
<dbReference type="InterPro" id="IPR050700">
    <property type="entry name" value="YIM1/Zinc_Alcohol_DH_Fams"/>
</dbReference>
<accession>A0ABS3Z3T9</accession>
<protein>
    <submittedName>
        <fullName evidence="3">NADP-dependent oxidoreductase</fullName>
    </submittedName>
</protein>
<dbReference type="PROSITE" id="PS01162">
    <property type="entry name" value="QOR_ZETA_CRYSTAL"/>
    <property type="match status" value="1"/>
</dbReference>
<dbReference type="EMBL" id="JAGHKO010000017">
    <property type="protein sequence ID" value="MBO9204833.1"/>
    <property type="molecule type" value="Genomic_DNA"/>
</dbReference>
<keyword evidence="1" id="KW-0560">Oxidoreductase</keyword>
<reference evidence="3 4" key="1">
    <citation type="submission" date="2021-03" db="EMBL/GenBank/DDBJ databases">
        <title>Assistant Professor.</title>
        <authorList>
            <person name="Huq M.A."/>
        </authorList>
    </citation>
    <scope>NUCLEOTIDE SEQUENCE [LARGE SCALE GENOMIC DNA]</scope>
    <source>
        <strain evidence="3 4">MAH-29</strain>
    </source>
</reference>
<dbReference type="Gene3D" id="3.40.50.720">
    <property type="entry name" value="NAD(P)-binding Rossmann-like Domain"/>
    <property type="match status" value="1"/>
</dbReference>
<dbReference type="SUPFAM" id="SSF51735">
    <property type="entry name" value="NAD(P)-binding Rossmann-fold domains"/>
    <property type="match status" value="1"/>
</dbReference>
<dbReference type="RefSeq" id="WP_209143801.1">
    <property type="nucleotide sequence ID" value="NZ_JAGHKO010000017.1"/>
</dbReference>
<dbReference type="InterPro" id="IPR020843">
    <property type="entry name" value="ER"/>
</dbReference>
<sequence length="318" mass="33852">METLIKKYMKAIRLHAKGGVEQIVYEEAPVPGLSEGDALVRVLASGITTNELNWGPTYVDEKGNSRLPTIPGHELCGIVENVSPGATGVAVGDHVYALTSFFRNGTAAEYVAVEARNLAPKPLTLNAVQAATLPLAALTAWQALFEHGGLLPGQKVLIHGAAGGVGSIAVQIARWRGATVIATTDAESVDLVKSLGAHQVINYKSERFEKVISDVDLVLDSIGGDTQDRSWQVLKRGGTLVSIAGESIKQPPATLGVRGIFFIVKSNRLQLMEIALLIDRGHIRPVVGAVIPLADARKAFEMIFQSGKKGKIVLQVSE</sequence>
<name>A0ABS3Z3T9_9BACT</name>
<dbReference type="InterPro" id="IPR036291">
    <property type="entry name" value="NAD(P)-bd_dom_sf"/>
</dbReference>
<evidence type="ECO:0000259" key="2">
    <source>
        <dbReference type="SMART" id="SM00829"/>
    </source>
</evidence>